<dbReference type="PANTHER" id="PTHR24148">
    <property type="entry name" value="ANKYRIN REPEAT DOMAIN-CONTAINING PROTEIN 39 HOMOLOG-RELATED"/>
    <property type="match status" value="1"/>
</dbReference>
<organism evidence="2 3">
    <name type="scientific">Byssothecium circinans</name>
    <dbReference type="NCBI Taxonomy" id="147558"/>
    <lineage>
        <taxon>Eukaryota</taxon>
        <taxon>Fungi</taxon>
        <taxon>Dikarya</taxon>
        <taxon>Ascomycota</taxon>
        <taxon>Pezizomycotina</taxon>
        <taxon>Dothideomycetes</taxon>
        <taxon>Pleosporomycetidae</taxon>
        <taxon>Pleosporales</taxon>
        <taxon>Massarineae</taxon>
        <taxon>Massarinaceae</taxon>
        <taxon>Byssothecium</taxon>
    </lineage>
</organism>
<name>A0A6A5TZU9_9PLEO</name>
<gene>
    <name evidence="2" type="ORF">CC80DRAFT_441958</name>
</gene>
<reference evidence="2" key="1">
    <citation type="journal article" date="2020" name="Stud. Mycol.">
        <title>101 Dothideomycetes genomes: a test case for predicting lifestyles and emergence of pathogens.</title>
        <authorList>
            <person name="Haridas S."/>
            <person name="Albert R."/>
            <person name="Binder M."/>
            <person name="Bloem J."/>
            <person name="Labutti K."/>
            <person name="Salamov A."/>
            <person name="Andreopoulos B."/>
            <person name="Baker S."/>
            <person name="Barry K."/>
            <person name="Bills G."/>
            <person name="Bluhm B."/>
            <person name="Cannon C."/>
            <person name="Castanera R."/>
            <person name="Culley D."/>
            <person name="Daum C."/>
            <person name="Ezra D."/>
            <person name="Gonzalez J."/>
            <person name="Henrissat B."/>
            <person name="Kuo A."/>
            <person name="Liang C."/>
            <person name="Lipzen A."/>
            <person name="Lutzoni F."/>
            <person name="Magnuson J."/>
            <person name="Mondo S."/>
            <person name="Nolan M."/>
            <person name="Ohm R."/>
            <person name="Pangilinan J."/>
            <person name="Park H.-J."/>
            <person name="Ramirez L."/>
            <person name="Alfaro M."/>
            <person name="Sun H."/>
            <person name="Tritt A."/>
            <person name="Yoshinaga Y."/>
            <person name="Zwiers L.-H."/>
            <person name="Turgeon B."/>
            <person name="Goodwin S."/>
            <person name="Spatafora J."/>
            <person name="Crous P."/>
            <person name="Grigoriev I."/>
        </authorList>
    </citation>
    <scope>NUCLEOTIDE SEQUENCE</scope>
    <source>
        <strain evidence="2">CBS 675.92</strain>
    </source>
</reference>
<feature type="domain" description="Heterokaryon incompatibility" evidence="1">
    <location>
        <begin position="47"/>
        <end position="129"/>
    </location>
</feature>
<dbReference type="Proteomes" id="UP000800035">
    <property type="component" value="Unassembled WGS sequence"/>
</dbReference>
<dbReference type="OrthoDB" id="194358at2759"/>
<dbReference type="EMBL" id="ML976987">
    <property type="protein sequence ID" value="KAF1958145.1"/>
    <property type="molecule type" value="Genomic_DNA"/>
</dbReference>
<protein>
    <submittedName>
        <fullName evidence="2">HET-domain-containing protein</fullName>
    </submittedName>
</protein>
<dbReference type="PANTHER" id="PTHR24148:SF78">
    <property type="entry name" value="HETEROKARYON INCOMPATIBILITY DOMAIN-CONTAINING PROTEIN"/>
    <property type="match status" value="1"/>
</dbReference>
<evidence type="ECO:0000259" key="1">
    <source>
        <dbReference type="Pfam" id="PF06985"/>
    </source>
</evidence>
<dbReference type="AlphaFoldDB" id="A0A6A5TZU9"/>
<proteinExistence type="predicted"/>
<keyword evidence="3" id="KW-1185">Reference proteome</keyword>
<dbReference type="InterPro" id="IPR010730">
    <property type="entry name" value="HET"/>
</dbReference>
<accession>A0A6A5TZU9</accession>
<sequence length="129" mass="15189">MNRFEYKPIDLEGCSFRLLRLFHGNYGCIRCELFDAWLCDTNGSIEYEALSYTWGDTAKPHDIKINGRMMPVTKNLSLALQHLRCPYEDQILWVDAIYINQENDKERAHQVVQMTSIYKRAKKVLIWLG</sequence>
<dbReference type="Pfam" id="PF06985">
    <property type="entry name" value="HET"/>
    <property type="match status" value="1"/>
</dbReference>
<dbReference type="InterPro" id="IPR052895">
    <property type="entry name" value="HetReg/Transcr_Mod"/>
</dbReference>
<evidence type="ECO:0000313" key="3">
    <source>
        <dbReference type="Proteomes" id="UP000800035"/>
    </source>
</evidence>
<evidence type="ECO:0000313" key="2">
    <source>
        <dbReference type="EMBL" id="KAF1958145.1"/>
    </source>
</evidence>